<reference evidence="5" key="1">
    <citation type="submission" date="2022-11" db="EMBL/GenBank/DDBJ databases">
        <authorList>
            <person name="Morgan W.R."/>
            <person name="Tartar A."/>
        </authorList>
    </citation>
    <scope>NUCLEOTIDE SEQUENCE</scope>
    <source>
        <strain evidence="5">ARSEF 373</strain>
    </source>
</reference>
<keyword evidence="2" id="KW-0865">Zymogen</keyword>
<dbReference type="InterPro" id="IPR039417">
    <property type="entry name" value="Peptidase_C1A_papain-like"/>
</dbReference>
<dbReference type="SMART" id="SM00645">
    <property type="entry name" value="Pept_C1"/>
    <property type="match status" value="1"/>
</dbReference>
<comment type="caution">
    <text evidence="5">The sequence shown here is derived from an EMBL/GenBank/DDBJ whole genome shotgun (WGS) entry which is preliminary data.</text>
</comment>
<protein>
    <recommendedName>
        <fullName evidence="4">Peptidase C1A papain C-terminal domain-containing protein</fullName>
    </recommendedName>
</protein>
<evidence type="ECO:0000256" key="1">
    <source>
        <dbReference type="ARBA" id="ARBA00008455"/>
    </source>
</evidence>
<reference evidence="5" key="2">
    <citation type="journal article" date="2023" name="Microbiol Resour">
        <title>Decontamination and Annotation of the Draft Genome Sequence of the Oomycete Lagenidium giganteum ARSEF 373.</title>
        <authorList>
            <person name="Morgan W.R."/>
            <person name="Tartar A."/>
        </authorList>
    </citation>
    <scope>NUCLEOTIDE SEQUENCE</scope>
    <source>
        <strain evidence="5">ARSEF 373</strain>
    </source>
</reference>
<accession>A0AAV2Z2G9</accession>
<dbReference type="AlphaFoldDB" id="A0AAV2Z2G9"/>
<evidence type="ECO:0000313" key="6">
    <source>
        <dbReference type="Proteomes" id="UP001146120"/>
    </source>
</evidence>
<dbReference type="CDD" id="cd02248">
    <property type="entry name" value="Peptidase_C1A"/>
    <property type="match status" value="1"/>
</dbReference>
<evidence type="ECO:0000256" key="2">
    <source>
        <dbReference type="ARBA" id="ARBA00023145"/>
    </source>
</evidence>
<dbReference type="InterPro" id="IPR038765">
    <property type="entry name" value="Papain-like_cys_pep_sf"/>
</dbReference>
<dbReference type="PRINTS" id="PR00705">
    <property type="entry name" value="PAPAIN"/>
</dbReference>
<gene>
    <name evidence="5" type="ORF">N0F65_011847</name>
</gene>
<organism evidence="5 6">
    <name type="scientific">Lagenidium giganteum</name>
    <dbReference type="NCBI Taxonomy" id="4803"/>
    <lineage>
        <taxon>Eukaryota</taxon>
        <taxon>Sar</taxon>
        <taxon>Stramenopiles</taxon>
        <taxon>Oomycota</taxon>
        <taxon>Peronosporomycetes</taxon>
        <taxon>Pythiales</taxon>
        <taxon>Pythiaceae</taxon>
    </lineage>
</organism>
<sequence>MELLALSERLALVISLCITLREPKERSQRLATTTDISSVSIDIESESMDTGREFAPQKDALLRCRQRPHAPSPVPALALRLRCTVEAMDRAAVHGHLDIVKFLHEYSGVGHSTKWPLVAASLLQSVIALVATASLVAGKPLHKGLNYERYLQEKNATIDAFLKYRETEAFSAAVDLGLVNKEDRDGDPTEDQLQRFHMASELCDKMRKLYPDAEFSVNGPFTLMTADEFSEYVGLSAHDAHTQSMFLGARPASDDDDDRSPPGPKPGPVAPTDAPGPAPGPKPSDGSGGGSAGGVDWKAKGCVTGIRNQGQCGSCWAFATAAAIESAMCIKDGNGKLPELSEQQINSCDTRNNGCSGGVPTYAIDYVKQNGGLCTLEAYPYTGADTGECNTKCQKVPVSIKQAVPVTGQESNLAKAIDKQPVAVAVAAGNEAWKQYKSGVLAGCDTTKLDHAVLAYGYTNDAWLIKNSWGTAWGEQGYIKLKRNTGGDGTCGIMKQGTYPELADDDGDDDDGRCRHGERGCRARVRAHGGQLTVAQWLHETAQEDITPRDVYSAAQIGHFSMLCYLLE</sequence>
<evidence type="ECO:0000256" key="3">
    <source>
        <dbReference type="SAM" id="MobiDB-lite"/>
    </source>
</evidence>
<dbReference type="EMBL" id="DAKRPA010000074">
    <property type="protein sequence ID" value="DAZ99924.1"/>
    <property type="molecule type" value="Genomic_DNA"/>
</dbReference>
<dbReference type="Gene3D" id="3.90.70.10">
    <property type="entry name" value="Cysteine proteinases"/>
    <property type="match status" value="1"/>
</dbReference>
<dbReference type="Proteomes" id="UP001146120">
    <property type="component" value="Unassembled WGS sequence"/>
</dbReference>
<feature type="compositionally biased region" description="Pro residues" evidence="3">
    <location>
        <begin position="261"/>
        <end position="282"/>
    </location>
</feature>
<dbReference type="SUPFAM" id="SSF54001">
    <property type="entry name" value="Cysteine proteinases"/>
    <property type="match status" value="1"/>
</dbReference>
<name>A0AAV2Z2G9_9STRA</name>
<keyword evidence="6" id="KW-1185">Reference proteome</keyword>
<evidence type="ECO:0000259" key="4">
    <source>
        <dbReference type="SMART" id="SM00645"/>
    </source>
</evidence>
<feature type="domain" description="Peptidase C1A papain C-terminal" evidence="4">
    <location>
        <begin position="291"/>
        <end position="501"/>
    </location>
</feature>
<dbReference type="GO" id="GO:0006508">
    <property type="term" value="P:proteolysis"/>
    <property type="evidence" value="ECO:0007669"/>
    <property type="project" value="InterPro"/>
</dbReference>
<comment type="similarity">
    <text evidence="1">Belongs to the peptidase C1 family.</text>
</comment>
<dbReference type="PROSITE" id="PS00139">
    <property type="entry name" value="THIOL_PROTEASE_CYS"/>
    <property type="match status" value="1"/>
</dbReference>
<feature type="region of interest" description="Disordered" evidence="3">
    <location>
        <begin position="248"/>
        <end position="293"/>
    </location>
</feature>
<dbReference type="InterPro" id="IPR013128">
    <property type="entry name" value="Peptidase_C1A"/>
</dbReference>
<dbReference type="InterPro" id="IPR000169">
    <property type="entry name" value="Pept_cys_AS"/>
</dbReference>
<dbReference type="PANTHER" id="PTHR12411">
    <property type="entry name" value="CYSTEINE PROTEASE FAMILY C1-RELATED"/>
    <property type="match status" value="1"/>
</dbReference>
<proteinExistence type="inferred from homology"/>
<dbReference type="Pfam" id="PF00112">
    <property type="entry name" value="Peptidase_C1"/>
    <property type="match status" value="1"/>
</dbReference>
<dbReference type="GO" id="GO:0008234">
    <property type="term" value="F:cysteine-type peptidase activity"/>
    <property type="evidence" value="ECO:0007669"/>
    <property type="project" value="InterPro"/>
</dbReference>
<evidence type="ECO:0000313" key="5">
    <source>
        <dbReference type="EMBL" id="DAZ99924.1"/>
    </source>
</evidence>
<dbReference type="InterPro" id="IPR000668">
    <property type="entry name" value="Peptidase_C1A_C"/>
</dbReference>